<gene>
    <name evidence="1" type="primary">pgm</name>
    <name evidence="1" type="ORF">GCM10010911_19910</name>
</gene>
<dbReference type="InterPro" id="IPR013078">
    <property type="entry name" value="His_Pase_superF_clade-1"/>
</dbReference>
<protein>
    <submittedName>
        <fullName evidence="1">Phosphoglycerate mutase</fullName>
    </submittedName>
</protein>
<keyword evidence="2" id="KW-1185">Reference proteome</keyword>
<sequence length="188" mass="21493">MNTIIYMVRHAESPYNEGTERTRGLTTKGKGDIEKVTEILKEEGIDVIISSPYNRAILSIEGLAQNLGLDIETFEDLRERHFAREIIENLMSVISEKFYDFDYSLPGGESNSDCQNRSISVIKTILKEHSGKKIAIGTHGLVMTLMMNYFDSSFGLDFLNQLKKPDIYKLSFENLDLKEVIRLWNGDF</sequence>
<dbReference type="GO" id="GO:0005737">
    <property type="term" value="C:cytoplasm"/>
    <property type="evidence" value="ECO:0007669"/>
    <property type="project" value="TreeGrafter"/>
</dbReference>
<dbReference type="Gene3D" id="3.40.50.1240">
    <property type="entry name" value="Phosphoglycerate mutase-like"/>
    <property type="match status" value="1"/>
</dbReference>
<dbReference type="InterPro" id="IPR050275">
    <property type="entry name" value="PGM_Phosphatase"/>
</dbReference>
<reference evidence="1" key="1">
    <citation type="journal article" date="2014" name="Int. J. Syst. Evol. Microbiol.">
        <title>Complete genome sequence of Corynebacterium casei LMG S-19264T (=DSM 44701T), isolated from a smear-ripened cheese.</title>
        <authorList>
            <consortium name="US DOE Joint Genome Institute (JGI-PGF)"/>
            <person name="Walter F."/>
            <person name="Albersmeier A."/>
            <person name="Kalinowski J."/>
            <person name="Ruckert C."/>
        </authorList>
    </citation>
    <scope>NUCLEOTIDE SEQUENCE</scope>
    <source>
        <strain evidence="1">CGMCC 1.15178</strain>
    </source>
</reference>
<dbReference type="Proteomes" id="UP000612456">
    <property type="component" value="Unassembled WGS sequence"/>
</dbReference>
<dbReference type="AlphaFoldDB" id="A0A916YUD7"/>
<comment type="caution">
    <text evidence="1">The sequence shown here is derived from an EMBL/GenBank/DDBJ whole genome shotgun (WGS) entry which is preliminary data.</text>
</comment>
<organism evidence="1 2">
    <name type="scientific">Paenibacillus nasutitermitis</name>
    <dbReference type="NCBI Taxonomy" id="1652958"/>
    <lineage>
        <taxon>Bacteria</taxon>
        <taxon>Bacillati</taxon>
        <taxon>Bacillota</taxon>
        <taxon>Bacilli</taxon>
        <taxon>Bacillales</taxon>
        <taxon>Paenibacillaceae</taxon>
        <taxon>Paenibacillus</taxon>
    </lineage>
</organism>
<proteinExistence type="predicted"/>
<dbReference type="PANTHER" id="PTHR48100:SF59">
    <property type="entry name" value="ADENOSYLCOBALAMIN_ALPHA-RIBAZOLE PHOSPHATASE"/>
    <property type="match status" value="1"/>
</dbReference>
<accession>A0A916YUD7</accession>
<dbReference type="Pfam" id="PF00300">
    <property type="entry name" value="His_Phos_1"/>
    <property type="match status" value="1"/>
</dbReference>
<dbReference type="RefSeq" id="WP_188991407.1">
    <property type="nucleotide sequence ID" value="NZ_BMHP01000001.1"/>
</dbReference>
<evidence type="ECO:0000313" key="2">
    <source>
        <dbReference type="Proteomes" id="UP000612456"/>
    </source>
</evidence>
<name>A0A916YUD7_9BACL</name>
<reference evidence="1" key="2">
    <citation type="submission" date="2020-09" db="EMBL/GenBank/DDBJ databases">
        <authorList>
            <person name="Sun Q."/>
            <person name="Zhou Y."/>
        </authorList>
    </citation>
    <scope>NUCLEOTIDE SEQUENCE</scope>
    <source>
        <strain evidence="1">CGMCC 1.15178</strain>
    </source>
</reference>
<dbReference type="SUPFAM" id="SSF53254">
    <property type="entry name" value="Phosphoglycerate mutase-like"/>
    <property type="match status" value="1"/>
</dbReference>
<dbReference type="InterPro" id="IPR029033">
    <property type="entry name" value="His_PPase_superfam"/>
</dbReference>
<dbReference type="GO" id="GO:0016791">
    <property type="term" value="F:phosphatase activity"/>
    <property type="evidence" value="ECO:0007669"/>
    <property type="project" value="TreeGrafter"/>
</dbReference>
<dbReference type="EMBL" id="BMHP01000001">
    <property type="protein sequence ID" value="GGD62041.1"/>
    <property type="molecule type" value="Genomic_DNA"/>
</dbReference>
<evidence type="ECO:0000313" key="1">
    <source>
        <dbReference type="EMBL" id="GGD62041.1"/>
    </source>
</evidence>
<dbReference type="PANTHER" id="PTHR48100">
    <property type="entry name" value="BROAD-SPECIFICITY PHOSPHATASE YOR283W-RELATED"/>
    <property type="match status" value="1"/>
</dbReference>
<dbReference type="CDD" id="cd07067">
    <property type="entry name" value="HP_PGM_like"/>
    <property type="match status" value="1"/>
</dbReference>